<dbReference type="STRING" id="1081109.A0A168D9I4"/>
<evidence type="ECO:0000256" key="3">
    <source>
        <dbReference type="ARBA" id="ARBA00018029"/>
    </source>
</evidence>
<dbReference type="PANTHER" id="PTHR11113">
    <property type="entry name" value="N-ACETYLGLUCOSAMINE-6-PHOSPHATE DEACETYLASE"/>
    <property type="match status" value="1"/>
</dbReference>
<evidence type="ECO:0000256" key="10">
    <source>
        <dbReference type="PIRSR" id="PIRSR038994-2"/>
    </source>
</evidence>
<keyword evidence="6 8" id="KW-0119">Carbohydrate metabolism</keyword>
<keyword evidence="4 11" id="KW-0479">Metal-binding</keyword>
<feature type="region of interest" description="Disordered" evidence="12">
    <location>
        <begin position="105"/>
        <end position="124"/>
    </location>
</feature>
<evidence type="ECO:0000256" key="11">
    <source>
        <dbReference type="PIRSR" id="PIRSR038994-3"/>
    </source>
</evidence>
<dbReference type="SUPFAM" id="SSF51338">
    <property type="entry name" value="Composite domain of metallo-dependent hydrolases"/>
    <property type="match status" value="1"/>
</dbReference>
<evidence type="ECO:0000256" key="12">
    <source>
        <dbReference type="SAM" id="MobiDB-lite"/>
    </source>
</evidence>
<reference evidence="14 15" key="1">
    <citation type="journal article" date="2016" name="Genome Biol. Evol.">
        <title>Divergent and convergent evolution of fungal pathogenicity.</title>
        <authorList>
            <person name="Shang Y."/>
            <person name="Xiao G."/>
            <person name="Zheng P."/>
            <person name="Cen K."/>
            <person name="Zhan S."/>
            <person name="Wang C."/>
        </authorList>
    </citation>
    <scope>NUCLEOTIDE SEQUENCE [LARGE SCALE GENOMIC DNA]</scope>
    <source>
        <strain evidence="14 15">RCEF 2490</strain>
    </source>
</reference>
<dbReference type="SUPFAM" id="SSF51556">
    <property type="entry name" value="Metallo-dependent hydrolases"/>
    <property type="match status" value="1"/>
</dbReference>
<feature type="domain" description="Amidohydrolase-related" evidence="13">
    <location>
        <begin position="194"/>
        <end position="378"/>
    </location>
</feature>
<dbReference type="EC" id="3.5.1.25" evidence="2 8"/>
<sequence length="414" mass="44281">MPIALSPPMRPQASNGLTKFTNCRLLRGDSLVTEDLWVSSVTGKIINSQAAFFDELNLPDETIDLGGRILSPGMIECQLNGAFGFNFSTLLDDMSQYGKRALPFLGPSGTDRDARQGSESLGAHCEGPFLNPTKNGVHDVDVLVEATSFTDVEDCYGAVNLQPRHNGGSIPVKMITAAPERGQMMTLIPEIISRGIIASVGHSEATYEEASEAVSQGASMITHLFNAMRPLHHRNPGIFGVLGKAEDLARPYFGIIADGIHLHPTTIKIAFNAHPDGFILVTDAMHLVGLPDGAYPWTNGGQTCNIVKQGSKLLLENSNTIAGSSITLLECVNNFLRWSGTGIPQALKAVTATPAAMLGLQGIKGSLDPGADADLVIFSEVESDAGSDCKQILLDEVWKFGTRLCKREIVSNLP</sequence>
<feature type="binding site" evidence="10">
    <location>
        <position position="137"/>
    </location>
    <ligand>
        <name>substrate</name>
    </ligand>
</feature>
<evidence type="ECO:0000259" key="13">
    <source>
        <dbReference type="Pfam" id="PF01979"/>
    </source>
</evidence>
<evidence type="ECO:0000256" key="5">
    <source>
        <dbReference type="ARBA" id="ARBA00022801"/>
    </source>
</evidence>
<feature type="binding site" evidence="11">
    <location>
        <position position="202"/>
    </location>
    <ligand>
        <name>Zn(2+)</name>
        <dbReference type="ChEBI" id="CHEBI:29105"/>
    </ligand>
</feature>
<evidence type="ECO:0000256" key="2">
    <source>
        <dbReference type="ARBA" id="ARBA00011899"/>
    </source>
</evidence>
<protein>
    <recommendedName>
        <fullName evidence="3 8">N-acetylglucosamine-6-phosphate deacetylase</fullName>
        <ecNumber evidence="2 8">3.5.1.25</ecNumber>
    </recommendedName>
</protein>
<dbReference type="InterPro" id="IPR011059">
    <property type="entry name" value="Metal-dep_hydrolase_composite"/>
</dbReference>
<keyword evidence="15" id="KW-1185">Reference proteome</keyword>
<dbReference type="InterPro" id="IPR006680">
    <property type="entry name" value="Amidohydro-rel"/>
</dbReference>
<feature type="binding site" evidence="11">
    <location>
        <position position="126"/>
    </location>
    <ligand>
        <name>Zn(2+)</name>
        <dbReference type="ChEBI" id="CHEBI:29105"/>
    </ligand>
</feature>
<comment type="similarity">
    <text evidence="1 8">Belongs to the metallo-dependent hydrolases superfamily. NagA family.</text>
</comment>
<dbReference type="Pfam" id="PF01979">
    <property type="entry name" value="Amidohydro_1"/>
    <property type="match status" value="1"/>
</dbReference>
<dbReference type="AlphaFoldDB" id="A0A168D9I4"/>
<dbReference type="Gene3D" id="3.20.20.140">
    <property type="entry name" value="Metal-dependent hydrolases"/>
    <property type="match status" value="1"/>
</dbReference>
<feature type="binding site" evidence="10">
    <location>
        <position position="261"/>
    </location>
    <ligand>
        <name>substrate</name>
    </ligand>
</feature>
<dbReference type="GO" id="GO:0008448">
    <property type="term" value="F:N-acetylglucosamine-6-phosphate deacetylase activity"/>
    <property type="evidence" value="ECO:0007669"/>
    <property type="project" value="UniProtKB-UniRule"/>
</dbReference>
<proteinExistence type="inferred from homology"/>
<gene>
    <name evidence="14" type="ORF">AAL_03471</name>
</gene>
<feature type="binding site" evidence="10">
    <location>
        <begin position="226"/>
        <end position="227"/>
    </location>
    <ligand>
        <name>substrate</name>
    </ligand>
</feature>
<dbReference type="GO" id="GO:0006046">
    <property type="term" value="P:N-acetylglucosamine catabolic process"/>
    <property type="evidence" value="ECO:0007669"/>
    <property type="project" value="TreeGrafter"/>
</dbReference>
<evidence type="ECO:0000313" key="14">
    <source>
        <dbReference type="EMBL" id="KZZ97507.1"/>
    </source>
</evidence>
<dbReference type="InterPro" id="IPR032466">
    <property type="entry name" value="Metal_Hydrolase"/>
</dbReference>
<comment type="catalytic activity">
    <reaction evidence="7 8">
        <text>N-acetyl-D-glucosamine 6-phosphate + H2O = D-glucosamine 6-phosphate + acetate</text>
        <dbReference type="Rhea" id="RHEA:22936"/>
        <dbReference type="ChEBI" id="CHEBI:15377"/>
        <dbReference type="ChEBI" id="CHEBI:30089"/>
        <dbReference type="ChEBI" id="CHEBI:57513"/>
        <dbReference type="ChEBI" id="CHEBI:58725"/>
        <dbReference type="EC" id="3.5.1.25"/>
    </reaction>
</comment>
<evidence type="ECO:0000256" key="6">
    <source>
        <dbReference type="ARBA" id="ARBA00023277"/>
    </source>
</evidence>
<feature type="active site" description="Proton donor/acceptor" evidence="9">
    <location>
        <position position="283"/>
    </location>
</feature>
<evidence type="ECO:0000313" key="15">
    <source>
        <dbReference type="Proteomes" id="UP000078544"/>
    </source>
</evidence>
<evidence type="ECO:0000256" key="7">
    <source>
        <dbReference type="ARBA" id="ARBA00047647"/>
    </source>
</evidence>
<evidence type="ECO:0000256" key="9">
    <source>
        <dbReference type="PIRSR" id="PIRSR038994-1"/>
    </source>
</evidence>
<dbReference type="Proteomes" id="UP000078544">
    <property type="component" value="Unassembled WGS sequence"/>
</dbReference>
<comment type="caution">
    <text evidence="14">The sequence shown here is derived from an EMBL/GenBank/DDBJ whole genome shotgun (WGS) entry which is preliminary data.</text>
</comment>
<evidence type="ECO:0000256" key="8">
    <source>
        <dbReference type="PIRNR" id="PIRNR038994"/>
    </source>
</evidence>
<dbReference type="EMBL" id="AZGY01000006">
    <property type="protein sequence ID" value="KZZ97507.1"/>
    <property type="molecule type" value="Genomic_DNA"/>
</dbReference>
<dbReference type="GO" id="GO:0046872">
    <property type="term" value="F:metal ion binding"/>
    <property type="evidence" value="ECO:0007669"/>
    <property type="project" value="UniProtKB-KW"/>
</dbReference>
<dbReference type="OrthoDB" id="10264777at2759"/>
<evidence type="ECO:0000256" key="4">
    <source>
        <dbReference type="ARBA" id="ARBA00022723"/>
    </source>
</evidence>
<feature type="binding site" evidence="10">
    <location>
        <position position="234"/>
    </location>
    <ligand>
        <name>substrate</name>
    </ligand>
</feature>
<feature type="binding site" evidence="10">
    <location>
        <begin position="321"/>
        <end position="323"/>
    </location>
    <ligand>
        <name>substrate</name>
    </ligand>
</feature>
<dbReference type="InterPro" id="IPR003764">
    <property type="entry name" value="GlcNAc_6-P_deAcase"/>
</dbReference>
<name>A0A168D9I4_9HYPO</name>
<comment type="cofactor">
    <cofactor evidence="11">
        <name>a divalent metal cation</name>
        <dbReference type="ChEBI" id="CHEBI:60240"/>
    </cofactor>
    <text evidence="11">Binds 1 divalent metal cation per subunit.</text>
</comment>
<keyword evidence="5 8" id="KW-0378">Hydrolase</keyword>
<dbReference type="PANTHER" id="PTHR11113:SF14">
    <property type="entry name" value="N-ACETYLGLUCOSAMINE-6-PHOSPHATE DEACETYLASE"/>
    <property type="match status" value="1"/>
</dbReference>
<evidence type="ECO:0000256" key="1">
    <source>
        <dbReference type="ARBA" id="ARBA00010716"/>
    </source>
</evidence>
<dbReference type="FunFam" id="3.20.20.140:FF:000065">
    <property type="entry name" value="N-acetylglucosamine-6-phosphate deacetylase"/>
    <property type="match status" value="1"/>
</dbReference>
<organism evidence="14 15">
    <name type="scientific">Moelleriella libera RCEF 2490</name>
    <dbReference type="NCBI Taxonomy" id="1081109"/>
    <lineage>
        <taxon>Eukaryota</taxon>
        <taxon>Fungi</taxon>
        <taxon>Dikarya</taxon>
        <taxon>Ascomycota</taxon>
        <taxon>Pezizomycotina</taxon>
        <taxon>Sordariomycetes</taxon>
        <taxon>Hypocreomycetidae</taxon>
        <taxon>Hypocreales</taxon>
        <taxon>Clavicipitaceae</taxon>
        <taxon>Moelleriella</taxon>
    </lineage>
</organism>
<feature type="binding site" evidence="11">
    <location>
        <position position="223"/>
    </location>
    <ligand>
        <name>Zn(2+)</name>
        <dbReference type="ChEBI" id="CHEBI:29105"/>
    </ligand>
</feature>
<accession>A0A168D9I4</accession>
<dbReference type="PIRSF" id="PIRSF038994">
    <property type="entry name" value="NagA"/>
    <property type="match status" value="1"/>
</dbReference>